<feature type="transmembrane region" description="Helical" evidence="5">
    <location>
        <begin position="371"/>
        <end position="392"/>
    </location>
</feature>
<protein>
    <submittedName>
        <fullName evidence="7">O-antigen ligase family protein</fullName>
    </submittedName>
</protein>
<gene>
    <name evidence="7" type="ORF">N4264_16430</name>
</gene>
<name>A0ABY6B8D1_9GAMM</name>
<feature type="transmembrane region" description="Helical" evidence="5">
    <location>
        <begin position="313"/>
        <end position="337"/>
    </location>
</feature>
<keyword evidence="7" id="KW-0436">Ligase</keyword>
<evidence type="ECO:0000259" key="6">
    <source>
        <dbReference type="Pfam" id="PF04932"/>
    </source>
</evidence>
<sequence>MLRILLAVLVVYTPNQIHFPSDLGLPGLNVVNLLFLFALLFLVTAGRWGGLAPPQLGPALRTYFAMMALGTILALIVRPRVPMEDITYFKTVLFYPLYYFLFYYAVRDLRMARQFVIGIFAVAVIAGLEAWSEAMAYGIGSYVESHRAAGPFGPDFRSANRAGVFYSMFIPLLAAPFLFLRKRWLWRLASAGGALVLAGAVLFTYSRQSYFITLLGLALLTVRRSAAVAVLALAGFLVALPYLPEGATQRVEETQQVGQHGEERFDESTESRWEIWTGAVQMWSENPLGIGLNRFKSMIGNYCIYVGKDAHNFYVLTLAESGLQGLASLLFLMFAVWRLGGSLIRAAVDDEAMALGQGFRVAALGMALGNIYGSPFTEGAVMGIFWALAGVLERYAYLRHEAVSAPVAEPARAGARAVHA</sequence>
<dbReference type="InterPro" id="IPR007016">
    <property type="entry name" value="O-antigen_ligase-rel_domated"/>
</dbReference>
<keyword evidence="3 5" id="KW-1133">Transmembrane helix</keyword>
<evidence type="ECO:0000256" key="1">
    <source>
        <dbReference type="ARBA" id="ARBA00004141"/>
    </source>
</evidence>
<reference evidence="7" key="1">
    <citation type="submission" date="2022-09" db="EMBL/GenBank/DDBJ databases">
        <title>Tahibacter sp. nov., isolated from a fresh water.</title>
        <authorList>
            <person name="Baek J.H."/>
            <person name="Lee J.K."/>
            <person name="Kim J.M."/>
            <person name="Jeon C.O."/>
        </authorList>
    </citation>
    <scope>NUCLEOTIDE SEQUENCE</scope>
    <source>
        <strain evidence="7">W38</strain>
    </source>
</reference>
<feature type="transmembrane region" description="Helical" evidence="5">
    <location>
        <begin position="62"/>
        <end position="81"/>
    </location>
</feature>
<dbReference type="RefSeq" id="WP_261693317.1">
    <property type="nucleotide sequence ID" value="NZ_CP104694.1"/>
</dbReference>
<proteinExistence type="predicted"/>
<keyword evidence="2 5" id="KW-0812">Transmembrane</keyword>
<evidence type="ECO:0000313" key="8">
    <source>
        <dbReference type="Proteomes" id="UP001064632"/>
    </source>
</evidence>
<comment type="subcellular location">
    <subcellularLocation>
        <location evidence="1">Membrane</location>
        <topology evidence="1">Multi-pass membrane protein</topology>
    </subcellularLocation>
</comment>
<dbReference type="Proteomes" id="UP001064632">
    <property type="component" value="Chromosome"/>
</dbReference>
<dbReference type="Pfam" id="PF04932">
    <property type="entry name" value="Wzy_C"/>
    <property type="match status" value="1"/>
</dbReference>
<accession>A0ABY6B8D1</accession>
<keyword evidence="8" id="KW-1185">Reference proteome</keyword>
<evidence type="ECO:0000256" key="2">
    <source>
        <dbReference type="ARBA" id="ARBA00022692"/>
    </source>
</evidence>
<organism evidence="7 8">
    <name type="scientific">Tahibacter amnicola</name>
    <dbReference type="NCBI Taxonomy" id="2976241"/>
    <lineage>
        <taxon>Bacteria</taxon>
        <taxon>Pseudomonadati</taxon>
        <taxon>Pseudomonadota</taxon>
        <taxon>Gammaproteobacteria</taxon>
        <taxon>Lysobacterales</taxon>
        <taxon>Rhodanobacteraceae</taxon>
        <taxon>Tahibacter</taxon>
    </lineage>
</organism>
<dbReference type="PANTHER" id="PTHR37422:SF13">
    <property type="entry name" value="LIPOPOLYSACCHARIDE BIOSYNTHESIS PROTEIN PA4999-RELATED"/>
    <property type="match status" value="1"/>
</dbReference>
<feature type="transmembrane region" description="Helical" evidence="5">
    <location>
        <begin position="225"/>
        <end position="243"/>
    </location>
</feature>
<dbReference type="InterPro" id="IPR051533">
    <property type="entry name" value="WaaL-like"/>
</dbReference>
<feature type="transmembrane region" description="Helical" evidence="5">
    <location>
        <begin position="159"/>
        <end position="179"/>
    </location>
</feature>
<feature type="transmembrane region" description="Helical" evidence="5">
    <location>
        <begin position="31"/>
        <end position="50"/>
    </location>
</feature>
<evidence type="ECO:0000256" key="5">
    <source>
        <dbReference type="SAM" id="Phobius"/>
    </source>
</evidence>
<dbReference type="GO" id="GO:0016874">
    <property type="term" value="F:ligase activity"/>
    <property type="evidence" value="ECO:0007669"/>
    <property type="project" value="UniProtKB-KW"/>
</dbReference>
<dbReference type="PANTHER" id="PTHR37422">
    <property type="entry name" value="TEICHURONIC ACID BIOSYNTHESIS PROTEIN TUAE"/>
    <property type="match status" value="1"/>
</dbReference>
<evidence type="ECO:0000256" key="3">
    <source>
        <dbReference type="ARBA" id="ARBA00022989"/>
    </source>
</evidence>
<feature type="domain" description="O-antigen ligase-related" evidence="6">
    <location>
        <begin position="194"/>
        <end position="329"/>
    </location>
</feature>
<feature type="transmembrane region" description="Helical" evidence="5">
    <location>
        <begin position="184"/>
        <end position="205"/>
    </location>
</feature>
<feature type="transmembrane region" description="Helical" evidence="5">
    <location>
        <begin position="115"/>
        <end position="139"/>
    </location>
</feature>
<evidence type="ECO:0000313" key="7">
    <source>
        <dbReference type="EMBL" id="UXI66333.1"/>
    </source>
</evidence>
<feature type="transmembrane region" description="Helical" evidence="5">
    <location>
        <begin position="87"/>
        <end position="106"/>
    </location>
</feature>
<keyword evidence="4 5" id="KW-0472">Membrane</keyword>
<evidence type="ECO:0000256" key="4">
    <source>
        <dbReference type="ARBA" id="ARBA00023136"/>
    </source>
</evidence>
<dbReference type="EMBL" id="CP104694">
    <property type="protein sequence ID" value="UXI66333.1"/>
    <property type="molecule type" value="Genomic_DNA"/>
</dbReference>